<evidence type="ECO:0000259" key="10">
    <source>
        <dbReference type="Pfam" id="PF11923"/>
    </source>
</evidence>
<dbReference type="Pfam" id="PF05670">
    <property type="entry name" value="NFACT-R_1"/>
    <property type="match status" value="1"/>
</dbReference>
<evidence type="ECO:0000256" key="6">
    <source>
        <dbReference type="ARBA" id="ARBA00023242"/>
    </source>
</evidence>
<dbReference type="PANTHER" id="PTHR15239">
    <property type="entry name" value="NUCLEAR EXPORT MEDIATOR FACTOR NEMF"/>
    <property type="match status" value="1"/>
</dbReference>
<name>A0A9Q0RKC0_BLOTA</name>
<feature type="domain" description="NFACT protein C-terminal" evidence="10">
    <location>
        <begin position="814"/>
        <end position="905"/>
    </location>
</feature>
<dbReference type="Proteomes" id="UP001142055">
    <property type="component" value="Chromosome 3"/>
</dbReference>
<dbReference type="GO" id="GO:0072344">
    <property type="term" value="P:rescue of stalled ribosome"/>
    <property type="evidence" value="ECO:0007669"/>
    <property type="project" value="TreeGrafter"/>
</dbReference>
<evidence type="ECO:0000313" key="11">
    <source>
        <dbReference type="EMBL" id="KAJ6217270.1"/>
    </source>
</evidence>
<feature type="compositionally biased region" description="Acidic residues" evidence="8">
    <location>
        <begin position="778"/>
        <end position="805"/>
    </location>
</feature>
<organism evidence="11 12">
    <name type="scientific">Blomia tropicalis</name>
    <name type="common">Mite</name>
    <dbReference type="NCBI Taxonomy" id="40697"/>
    <lineage>
        <taxon>Eukaryota</taxon>
        <taxon>Metazoa</taxon>
        <taxon>Ecdysozoa</taxon>
        <taxon>Arthropoda</taxon>
        <taxon>Chelicerata</taxon>
        <taxon>Arachnida</taxon>
        <taxon>Acari</taxon>
        <taxon>Acariformes</taxon>
        <taxon>Sarcoptiformes</taxon>
        <taxon>Astigmata</taxon>
        <taxon>Glycyphagoidea</taxon>
        <taxon>Echimyopodidae</taxon>
        <taxon>Blomia</taxon>
    </lineage>
</organism>
<evidence type="ECO:0000256" key="7">
    <source>
        <dbReference type="SAM" id="Coils"/>
    </source>
</evidence>
<dbReference type="OrthoDB" id="207084at2759"/>
<evidence type="ECO:0000313" key="12">
    <source>
        <dbReference type="Proteomes" id="UP001142055"/>
    </source>
</evidence>
<evidence type="ECO:0000256" key="8">
    <source>
        <dbReference type="SAM" id="MobiDB-lite"/>
    </source>
</evidence>
<evidence type="ECO:0000256" key="3">
    <source>
        <dbReference type="ARBA" id="ARBA00008318"/>
    </source>
</evidence>
<dbReference type="AlphaFoldDB" id="A0A9Q0RKC0"/>
<dbReference type="EMBL" id="JAPWDV010000003">
    <property type="protein sequence ID" value="KAJ6217270.1"/>
    <property type="molecule type" value="Genomic_DNA"/>
</dbReference>
<keyword evidence="4" id="KW-0963">Cytoplasm</keyword>
<protein>
    <submittedName>
        <fullName evidence="11">Uncharacterized protein</fullName>
    </submittedName>
</protein>
<comment type="subcellular location">
    <subcellularLocation>
        <location evidence="2">Cytoplasm</location>
    </subcellularLocation>
    <subcellularLocation>
        <location evidence="1">Nucleus</location>
    </subcellularLocation>
</comment>
<evidence type="ECO:0000256" key="2">
    <source>
        <dbReference type="ARBA" id="ARBA00004496"/>
    </source>
</evidence>
<dbReference type="GO" id="GO:0005737">
    <property type="term" value="C:cytoplasm"/>
    <property type="evidence" value="ECO:0007669"/>
    <property type="project" value="UniProtKB-SubCell"/>
</dbReference>
<dbReference type="OMA" id="MFLEFFA"/>
<comment type="similarity">
    <text evidence="3">Belongs to the NEMF family.</text>
</comment>
<dbReference type="Pfam" id="PF05833">
    <property type="entry name" value="NFACT_N"/>
    <property type="match status" value="1"/>
</dbReference>
<dbReference type="GO" id="GO:0005634">
    <property type="term" value="C:nucleus"/>
    <property type="evidence" value="ECO:0007669"/>
    <property type="project" value="UniProtKB-SubCell"/>
</dbReference>
<dbReference type="FunFam" id="2.30.310.10:FF:000001">
    <property type="entry name" value="Nuclear export mediator factor Nemf"/>
    <property type="match status" value="1"/>
</dbReference>
<feature type="domain" description="NFACT RNA-binding" evidence="9">
    <location>
        <begin position="503"/>
        <end position="613"/>
    </location>
</feature>
<dbReference type="InterPro" id="IPR008532">
    <property type="entry name" value="NFACT_RNA-bd"/>
</dbReference>
<comment type="caution">
    <text evidence="11">The sequence shown here is derived from an EMBL/GenBank/DDBJ whole genome shotgun (WGS) entry which is preliminary data.</text>
</comment>
<dbReference type="Pfam" id="PF11923">
    <property type="entry name" value="NFACT-C"/>
    <property type="match status" value="1"/>
</dbReference>
<evidence type="ECO:0000256" key="5">
    <source>
        <dbReference type="ARBA" id="ARBA00023054"/>
    </source>
</evidence>
<keyword evidence="12" id="KW-1185">Reference proteome</keyword>
<accession>A0A9Q0RKC0</accession>
<proteinExistence type="inferred from homology"/>
<keyword evidence="6" id="KW-0539">Nucleus</keyword>
<feature type="region of interest" description="Disordered" evidence="8">
    <location>
        <begin position="768"/>
        <end position="815"/>
    </location>
</feature>
<feature type="coiled-coil region" evidence="7">
    <location>
        <begin position="458"/>
        <end position="485"/>
    </location>
</feature>
<dbReference type="Gene3D" id="2.30.310.10">
    <property type="entry name" value="ibrinogen binding protein from staphylococcus aureus domain"/>
    <property type="match status" value="1"/>
</dbReference>
<dbReference type="GO" id="GO:0000049">
    <property type="term" value="F:tRNA binding"/>
    <property type="evidence" value="ECO:0007669"/>
    <property type="project" value="TreeGrafter"/>
</dbReference>
<gene>
    <name evidence="11" type="ORF">RDWZM_008427</name>
</gene>
<dbReference type="GO" id="GO:1990116">
    <property type="term" value="P:ribosome-associated ubiquitin-dependent protein catabolic process"/>
    <property type="evidence" value="ECO:0007669"/>
    <property type="project" value="TreeGrafter"/>
</dbReference>
<dbReference type="PANTHER" id="PTHR15239:SF6">
    <property type="entry name" value="RIBOSOME QUALITY CONTROL COMPLEX SUBUNIT NEMF"/>
    <property type="match status" value="1"/>
</dbReference>
<keyword evidence="5 7" id="KW-0175">Coiled coil</keyword>
<evidence type="ECO:0000256" key="1">
    <source>
        <dbReference type="ARBA" id="ARBA00004123"/>
    </source>
</evidence>
<feature type="compositionally biased region" description="Basic and acidic residues" evidence="8">
    <location>
        <begin position="806"/>
        <end position="815"/>
    </location>
</feature>
<sequence>MKNRFTTLDLIAILPEIRERLVGMRINQVYDVDSKTFIFRFSKATQEKSEQEESLKQMLIIESGIRIHMTEFNWPKNDNPSGFTMKLRKHIRNKRLESITQIGIDRIVDLQFGTNEFTSHVIIELYSKGNVILTDKDYTILSLIRFYKDNRTNINIAVRETYPINKQVYIADDSKMNRQQIEKILSDTKETNFKKLFNPHFLYGPTLLEHSLLQFKDVNANKFMVSRSDIDIVEKVFQYAESQVEFFRNNCSKGYIIQKMEKRANSDEMLTTYDEFHPYLFAQFVNEKSSIEVCETFNKAIDQFFSKMEGQKIESKTVQQEKQALKKLDAIKKDHVSRLENLAKMQEIDNRKAQLIESNIELVDKAISVLRSSIAAKYSWEMISELVRDAQDTGDLIATKIKDLKLDKNCFTMILGDPFEGESSDSKSTSTTLTVDIDIGLSAYANARRYYDHRKDAAKKEQKTIDHSEKAFKNVERKVKQQLKETTIKTNIVMARKILWFEKFYWFISSEGFLVIAGRDAQQNEMIVKRYLSKDDIYVHADIHGATSVVIKNYTEKEVPPKTLNEAANMAICFSASWDAKVVTAAYWVFSHQVQKTAPSGQYLSVGSFMIRGKKNYIPVQNLILGFGFVFRIDEESMERREKQINDEEKEWKGENVVEFPDTTISLVNEVEETQSTAQLDSEYTIVTTGDVKKKAKVITQKALQKKTIQQTKNIKKAEKRKAKKGNKDDKCVEEQLVNNSEIKLQDESQIQQGLSTIELEQSTLIEDEPEIDKLTLEDTEPNDVQVEENEKEASEDDNDDDEAQLDPKKRQQDAKKLIDSLVSNPTADDHLLYAIPVCGPYISMHNYKHKIKIIPGNTKRGKAAKTALMIFLKDKLATEREKDLLKAIKDQDVWKGMPGQVKIVTRNLNK</sequence>
<dbReference type="GO" id="GO:0043023">
    <property type="term" value="F:ribosomal large subunit binding"/>
    <property type="evidence" value="ECO:0007669"/>
    <property type="project" value="TreeGrafter"/>
</dbReference>
<evidence type="ECO:0000259" key="9">
    <source>
        <dbReference type="Pfam" id="PF05670"/>
    </source>
</evidence>
<dbReference type="InterPro" id="IPR051608">
    <property type="entry name" value="RQC_Subunit_NEMF"/>
</dbReference>
<evidence type="ECO:0000256" key="4">
    <source>
        <dbReference type="ARBA" id="ARBA00022490"/>
    </source>
</evidence>
<dbReference type="GO" id="GO:1990112">
    <property type="term" value="C:RQC complex"/>
    <property type="evidence" value="ECO:0007669"/>
    <property type="project" value="TreeGrafter"/>
</dbReference>
<dbReference type="InterPro" id="IPR021846">
    <property type="entry name" value="NFACT-C"/>
</dbReference>
<reference evidence="11" key="1">
    <citation type="submission" date="2022-12" db="EMBL/GenBank/DDBJ databases">
        <title>Genome assemblies of Blomia tropicalis.</title>
        <authorList>
            <person name="Cui Y."/>
        </authorList>
    </citation>
    <scope>NUCLEOTIDE SEQUENCE</scope>
    <source>
        <tissue evidence="11">Adult mites</tissue>
    </source>
</reference>